<dbReference type="EMBL" id="JAUNZN010000009">
    <property type="protein sequence ID" value="KAK4817110.1"/>
    <property type="molecule type" value="Genomic_DNA"/>
</dbReference>
<evidence type="ECO:0000313" key="3">
    <source>
        <dbReference type="Proteomes" id="UP001333110"/>
    </source>
</evidence>
<keyword evidence="3" id="KW-1185">Reference proteome</keyword>
<sequence length="262" mass="28934">MHQQCVLAAKKPNGILGYIKRSVASRSGEMICPLCAALVRPLLEYCVQCWAPQYKRDMDILERVPQRATKMMKGKIQVGEEARGGGAGDDRGAPGAGAEIPLWPLEGPMLEQFMKDCILWEGPMLEQGNSVRRKEQQRGVMDCHSPSSCIPRWGGAGGVRNEGVKDKRDILTLKVKASTKTELRMVDAALQAPGCREHLGPLSDARRHGPLSFSGGAPSLEELCRQVEELQEEVSRLRSIREGKREMTGSSLRRNSPKLHPQ</sequence>
<feature type="region of interest" description="Disordered" evidence="1">
    <location>
        <begin position="236"/>
        <end position="262"/>
    </location>
</feature>
<feature type="compositionally biased region" description="Basic and acidic residues" evidence="1">
    <location>
        <begin position="236"/>
        <end position="247"/>
    </location>
</feature>
<organism evidence="2 3">
    <name type="scientific">Mycteria americana</name>
    <name type="common">Wood stork</name>
    <dbReference type="NCBI Taxonomy" id="33587"/>
    <lineage>
        <taxon>Eukaryota</taxon>
        <taxon>Metazoa</taxon>
        <taxon>Chordata</taxon>
        <taxon>Craniata</taxon>
        <taxon>Vertebrata</taxon>
        <taxon>Euteleostomi</taxon>
        <taxon>Archelosauria</taxon>
        <taxon>Archosauria</taxon>
        <taxon>Dinosauria</taxon>
        <taxon>Saurischia</taxon>
        <taxon>Theropoda</taxon>
        <taxon>Coelurosauria</taxon>
        <taxon>Aves</taxon>
        <taxon>Neognathae</taxon>
        <taxon>Neoaves</taxon>
        <taxon>Aequornithes</taxon>
        <taxon>Ciconiiformes</taxon>
        <taxon>Ciconiidae</taxon>
        <taxon>Mycteria</taxon>
    </lineage>
</organism>
<proteinExistence type="predicted"/>
<gene>
    <name evidence="2" type="ORF">QYF61_027973</name>
</gene>
<reference evidence="2 3" key="1">
    <citation type="journal article" date="2023" name="J. Hered.">
        <title>Chromosome-level genome of the wood stork (Mycteria americana) provides insight into avian chromosome evolution.</title>
        <authorList>
            <person name="Flamio R. Jr."/>
            <person name="Ramstad K.M."/>
        </authorList>
    </citation>
    <scope>NUCLEOTIDE SEQUENCE [LARGE SCALE GENOMIC DNA]</scope>
    <source>
        <strain evidence="2">JAX WOST 10</strain>
    </source>
</reference>
<dbReference type="AlphaFoldDB" id="A0AAN7N0D0"/>
<dbReference type="PANTHER" id="PTHR33332">
    <property type="entry name" value="REVERSE TRANSCRIPTASE DOMAIN-CONTAINING PROTEIN"/>
    <property type="match status" value="1"/>
</dbReference>
<name>A0AAN7N0D0_MYCAM</name>
<accession>A0AAN7N0D0</accession>
<comment type="caution">
    <text evidence="2">The sequence shown here is derived from an EMBL/GenBank/DDBJ whole genome shotgun (WGS) entry which is preliminary data.</text>
</comment>
<evidence type="ECO:0000313" key="2">
    <source>
        <dbReference type="EMBL" id="KAK4817110.1"/>
    </source>
</evidence>
<dbReference type="Proteomes" id="UP001333110">
    <property type="component" value="Unassembled WGS sequence"/>
</dbReference>
<evidence type="ECO:0000256" key="1">
    <source>
        <dbReference type="SAM" id="MobiDB-lite"/>
    </source>
</evidence>
<protein>
    <submittedName>
        <fullName evidence="2">Uncharacterized protein</fullName>
    </submittedName>
</protein>